<reference evidence="13" key="1">
    <citation type="submission" date="2022-06" db="EMBL/GenBank/DDBJ databases">
        <title>Isolation, identification and characterization of iprodione-degrading strains in Lhasa, Tibet.</title>
        <authorList>
            <person name="Pan H."/>
        </authorList>
    </citation>
    <scope>NUCLEOTIDE SEQUENCE</scope>
    <source>
        <strain evidence="13">Y-23</strain>
    </source>
</reference>
<comment type="similarity">
    <text evidence="9">Belongs to the GSP H family.</text>
</comment>
<evidence type="ECO:0000256" key="7">
    <source>
        <dbReference type="ARBA" id="ARBA00022989"/>
    </source>
</evidence>
<evidence type="ECO:0000313" key="13">
    <source>
        <dbReference type="EMBL" id="USE82718.1"/>
    </source>
</evidence>
<evidence type="ECO:0000256" key="9">
    <source>
        <dbReference type="ARBA" id="ARBA00025772"/>
    </source>
</evidence>
<protein>
    <recommendedName>
        <fullName evidence="2">Type II secretion system protein H</fullName>
    </recommendedName>
    <alternativeName>
        <fullName evidence="10">General secretion pathway protein H</fullName>
    </alternativeName>
</protein>
<dbReference type="InterPro" id="IPR045584">
    <property type="entry name" value="Pilin-like"/>
</dbReference>
<evidence type="ECO:0000256" key="2">
    <source>
        <dbReference type="ARBA" id="ARBA00021549"/>
    </source>
</evidence>
<comment type="subcellular location">
    <subcellularLocation>
        <location evidence="1">Cell inner membrane</location>
        <topology evidence="1">Single-pass membrane protein</topology>
    </subcellularLocation>
</comment>
<dbReference type="InterPro" id="IPR022346">
    <property type="entry name" value="T2SS_GspH"/>
</dbReference>
<evidence type="ECO:0000256" key="1">
    <source>
        <dbReference type="ARBA" id="ARBA00004377"/>
    </source>
</evidence>
<dbReference type="GO" id="GO:0015628">
    <property type="term" value="P:protein secretion by the type II secretion system"/>
    <property type="evidence" value="ECO:0007669"/>
    <property type="project" value="InterPro"/>
</dbReference>
<keyword evidence="6 11" id="KW-0812">Transmembrane</keyword>
<dbReference type="Gene3D" id="3.55.40.10">
    <property type="entry name" value="minor pseudopilin epsh domain"/>
    <property type="match status" value="1"/>
</dbReference>
<evidence type="ECO:0000256" key="10">
    <source>
        <dbReference type="ARBA" id="ARBA00030775"/>
    </source>
</evidence>
<evidence type="ECO:0000256" key="3">
    <source>
        <dbReference type="ARBA" id="ARBA00022475"/>
    </source>
</evidence>
<feature type="transmembrane region" description="Helical" evidence="11">
    <location>
        <begin position="6"/>
        <end position="32"/>
    </location>
</feature>
<dbReference type="AlphaFoldDB" id="A0AAE9S024"/>
<evidence type="ECO:0000256" key="5">
    <source>
        <dbReference type="ARBA" id="ARBA00022519"/>
    </source>
</evidence>
<name>A0AAE9S024_9GAMM</name>
<evidence type="ECO:0000256" key="8">
    <source>
        <dbReference type="ARBA" id="ARBA00023136"/>
    </source>
</evidence>
<keyword evidence="3" id="KW-1003">Cell membrane</keyword>
<gene>
    <name evidence="13" type="ORF">M5E07_13125</name>
</gene>
<evidence type="ECO:0000256" key="4">
    <source>
        <dbReference type="ARBA" id="ARBA00022481"/>
    </source>
</evidence>
<dbReference type="EMBL" id="CP098732">
    <property type="protein sequence ID" value="USE82718.1"/>
    <property type="molecule type" value="Genomic_DNA"/>
</dbReference>
<evidence type="ECO:0000259" key="12">
    <source>
        <dbReference type="Pfam" id="PF12019"/>
    </source>
</evidence>
<dbReference type="Proteomes" id="UP001056716">
    <property type="component" value="Chromosome"/>
</dbReference>
<dbReference type="Pfam" id="PF12019">
    <property type="entry name" value="GspH"/>
    <property type="match status" value="1"/>
</dbReference>
<accession>A0AAE9S024</accession>
<evidence type="ECO:0000313" key="14">
    <source>
        <dbReference type="Proteomes" id="UP001056716"/>
    </source>
</evidence>
<feature type="domain" description="General secretion pathway GspH" evidence="12">
    <location>
        <begin position="46"/>
        <end position="162"/>
    </location>
</feature>
<evidence type="ECO:0000256" key="11">
    <source>
        <dbReference type="SAM" id="Phobius"/>
    </source>
</evidence>
<proteinExistence type="inferred from homology"/>
<organism evidence="13 14">
    <name type="scientific">Acinetobacter tibetensis</name>
    <dbReference type="NCBI Taxonomy" id="2943497"/>
    <lineage>
        <taxon>Bacteria</taxon>
        <taxon>Pseudomonadati</taxon>
        <taxon>Pseudomonadota</taxon>
        <taxon>Gammaproteobacteria</taxon>
        <taxon>Moraxellales</taxon>
        <taxon>Moraxellaceae</taxon>
        <taxon>Acinetobacter</taxon>
    </lineage>
</organism>
<keyword evidence="8 11" id="KW-0472">Membrane</keyword>
<dbReference type="GO" id="GO:0015627">
    <property type="term" value="C:type II protein secretion system complex"/>
    <property type="evidence" value="ECO:0007669"/>
    <property type="project" value="InterPro"/>
</dbReference>
<keyword evidence="14" id="KW-1185">Reference proteome</keyword>
<sequence length="172" mass="19684">MHLNKYMAYTLVELAITILVLSILVTLALPYYHEMKANQERRTIFRQVVGSIQLAKQHAAIHHTNVVMCSSQDMQNCKEAMWEQGFILFLDSNQNRQLDLNETLITQERTDLSYGTLNWRGTLHFSSLNFMAEDGLPIGSNGSFYYCSSTVKHMKIILNKMGNSRSIDLSNC</sequence>
<dbReference type="SUPFAM" id="SSF54523">
    <property type="entry name" value="Pili subunits"/>
    <property type="match status" value="1"/>
</dbReference>
<keyword evidence="5" id="KW-0997">Cell inner membrane</keyword>
<dbReference type="KEGG" id="atz:M5E07_13125"/>
<dbReference type="RefSeq" id="WP_252219838.1">
    <property type="nucleotide sequence ID" value="NZ_CP098732.1"/>
</dbReference>
<dbReference type="GO" id="GO:0005886">
    <property type="term" value="C:plasma membrane"/>
    <property type="evidence" value="ECO:0007669"/>
    <property type="project" value="UniProtKB-SubCell"/>
</dbReference>
<evidence type="ECO:0000256" key="6">
    <source>
        <dbReference type="ARBA" id="ARBA00022692"/>
    </source>
</evidence>
<keyword evidence="4" id="KW-0488">Methylation</keyword>
<keyword evidence="7 11" id="KW-1133">Transmembrane helix</keyword>